<organism evidence="2 3">
    <name type="scientific">Cereibacter changlensis JA139</name>
    <dbReference type="NCBI Taxonomy" id="1188249"/>
    <lineage>
        <taxon>Bacteria</taxon>
        <taxon>Pseudomonadati</taxon>
        <taxon>Pseudomonadota</taxon>
        <taxon>Alphaproteobacteria</taxon>
        <taxon>Rhodobacterales</taxon>
        <taxon>Paracoccaceae</taxon>
        <taxon>Cereibacter</taxon>
    </lineage>
</organism>
<dbReference type="PANTHER" id="PTHR36057:SF1">
    <property type="entry name" value="LIPOPROTEIN LIPID ATTACHMENT SITE-LIKE PROTEIN, PUTATIVE (DUF1223)-RELATED"/>
    <property type="match status" value="1"/>
</dbReference>
<feature type="chain" id="PRO_5015487349" evidence="1">
    <location>
        <begin position="24"/>
        <end position="240"/>
    </location>
</feature>
<gene>
    <name evidence="2" type="ORF">C5F48_20450</name>
</gene>
<dbReference type="EMBL" id="PZKG01000164">
    <property type="protein sequence ID" value="PTE19903.1"/>
    <property type="molecule type" value="Genomic_DNA"/>
</dbReference>
<dbReference type="SUPFAM" id="SSF52833">
    <property type="entry name" value="Thioredoxin-like"/>
    <property type="match status" value="1"/>
</dbReference>
<evidence type="ECO:0000313" key="3">
    <source>
        <dbReference type="Proteomes" id="UP000241010"/>
    </source>
</evidence>
<evidence type="ECO:0000313" key="2">
    <source>
        <dbReference type="EMBL" id="PTE19903.1"/>
    </source>
</evidence>
<feature type="signal peptide" evidence="1">
    <location>
        <begin position="1"/>
        <end position="23"/>
    </location>
</feature>
<dbReference type="RefSeq" id="WP_107665639.1">
    <property type="nucleotide sequence ID" value="NZ_PZKG01000164.1"/>
</dbReference>
<accession>A0A2T4JQ61</accession>
<dbReference type="PANTHER" id="PTHR36057">
    <property type="match status" value="1"/>
</dbReference>
<dbReference type="InterPro" id="IPR010634">
    <property type="entry name" value="DUF1223"/>
</dbReference>
<reference evidence="2 3" key="1">
    <citation type="submission" date="2018-03" db="EMBL/GenBank/DDBJ databases">
        <title>Cereibacter changlensis.</title>
        <authorList>
            <person name="Meyer T.E."/>
            <person name="Miller S."/>
            <person name="Lodha T."/>
            <person name="Gandham S."/>
            <person name="Chintalapati S."/>
            <person name="Chintalapati V.R."/>
        </authorList>
    </citation>
    <scope>NUCLEOTIDE SEQUENCE [LARGE SCALE GENOMIC DNA]</scope>
    <source>
        <strain evidence="2 3">JA139</strain>
    </source>
</reference>
<protein>
    <submittedName>
        <fullName evidence="2">DUF1223 domain-containing protein</fullName>
    </submittedName>
</protein>
<dbReference type="Pfam" id="PF06764">
    <property type="entry name" value="DUF1223"/>
    <property type="match status" value="1"/>
</dbReference>
<proteinExistence type="predicted"/>
<comment type="caution">
    <text evidence="2">The sequence shown here is derived from an EMBL/GenBank/DDBJ whole genome shotgun (WGS) entry which is preliminary data.</text>
</comment>
<sequence>MQMRWMVSAACGLWVGVTGAGMAQEPIQRSEPAVVVELFTSQGCSSCPPADEYLAMLVADPRVIPLALHVDYWDYIGWKDQFANPQFTDRQKSYARAAGSRTIYTPQMIVGGQERVEGHQPEELATLVQAHLAAGRPVSLRLERHGSGVRIIAEADPPLTEAVRIQLVRYIPKQTVEIESGENAGKTVTYHNIVTSWQVLGEWGGQAPLDIEAEAEGDEPVVVILQNSGPAEILAAARLR</sequence>
<evidence type="ECO:0000256" key="1">
    <source>
        <dbReference type="SAM" id="SignalP"/>
    </source>
</evidence>
<dbReference type="OrthoDB" id="9808254at2"/>
<keyword evidence="3" id="KW-1185">Reference proteome</keyword>
<dbReference type="InterPro" id="IPR036249">
    <property type="entry name" value="Thioredoxin-like_sf"/>
</dbReference>
<name>A0A2T4JQ61_9RHOB</name>
<dbReference type="AlphaFoldDB" id="A0A2T4JQ61"/>
<keyword evidence="1" id="KW-0732">Signal</keyword>
<dbReference type="Proteomes" id="UP000241010">
    <property type="component" value="Unassembled WGS sequence"/>
</dbReference>